<keyword evidence="2" id="KW-0813">Transport</keyword>
<evidence type="ECO:0000256" key="7">
    <source>
        <dbReference type="SAM" id="MobiDB-lite"/>
    </source>
</evidence>
<dbReference type="GO" id="GO:0016020">
    <property type="term" value="C:membrane"/>
    <property type="evidence" value="ECO:0007669"/>
    <property type="project" value="UniProtKB-SubCell"/>
</dbReference>
<feature type="transmembrane region" description="Helical" evidence="8">
    <location>
        <begin position="71"/>
        <end position="89"/>
    </location>
</feature>
<evidence type="ECO:0000313" key="9">
    <source>
        <dbReference type="EMBL" id="CAE6425685.1"/>
    </source>
</evidence>
<feature type="transmembrane region" description="Helical" evidence="8">
    <location>
        <begin position="44"/>
        <end position="65"/>
    </location>
</feature>
<dbReference type="InterPro" id="IPR044669">
    <property type="entry name" value="YneE/VCCN1/2-like"/>
</dbReference>
<keyword evidence="3 8" id="KW-0812">Transmembrane</keyword>
<evidence type="ECO:0000256" key="2">
    <source>
        <dbReference type="ARBA" id="ARBA00022448"/>
    </source>
</evidence>
<dbReference type="AlphaFoldDB" id="A0A8H2XGE7"/>
<dbReference type="Pfam" id="PF25539">
    <property type="entry name" value="Bestrophin_2"/>
    <property type="match status" value="2"/>
</dbReference>
<reference evidence="9" key="1">
    <citation type="submission" date="2021-01" db="EMBL/GenBank/DDBJ databases">
        <authorList>
            <person name="Kaushik A."/>
        </authorList>
    </citation>
    <scope>NUCLEOTIDE SEQUENCE</scope>
    <source>
        <strain evidence="9">AG3-T5</strain>
    </source>
</reference>
<dbReference type="EMBL" id="CAJMWW010000079">
    <property type="protein sequence ID" value="CAE6425685.1"/>
    <property type="molecule type" value="Genomic_DNA"/>
</dbReference>
<evidence type="ECO:0000256" key="1">
    <source>
        <dbReference type="ARBA" id="ARBA00004141"/>
    </source>
</evidence>
<name>A0A8H2XGE7_9AGAM</name>
<gene>
    <name evidence="9" type="ORF">RDB_LOCUS54647</name>
</gene>
<keyword evidence="6 8" id="KW-0472">Membrane</keyword>
<organism evidence="9 10">
    <name type="scientific">Rhizoctonia solani</name>
    <dbReference type="NCBI Taxonomy" id="456999"/>
    <lineage>
        <taxon>Eukaryota</taxon>
        <taxon>Fungi</taxon>
        <taxon>Dikarya</taxon>
        <taxon>Basidiomycota</taxon>
        <taxon>Agaricomycotina</taxon>
        <taxon>Agaricomycetes</taxon>
        <taxon>Cantharellales</taxon>
        <taxon>Ceratobasidiaceae</taxon>
        <taxon>Rhizoctonia</taxon>
    </lineage>
</organism>
<dbReference type="GO" id="GO:0005254">
    <property type="term" value="F:chloride channel activity"/>
    <property type="evidence" value="ECO:0007669"/>
    <property type="project" value="InterPro"/>
</dbReference>
<evidence type="ECO:0000256" key="8">
    <source>
        <dbReference type="SAM" id="Phobius"/>
    </source>
</evidence>
<accession>A0A8H2XGE7</accession>
<sequence>MTALRSISKLLRGETDLERHRRRMRYYTWLVDVLRIDGSVTLRILGPVLTVTLFATFVATMVQVYGHNWKLTNNVVPLLSVVVGLILVFRNGTSYDRYYEGRKDFGMVMSNVRNLARLLWVNANLPHATDDSKTKQPSAFMKIRGKTYQPSNSIRNPVITSASLRIEKERALKLMVAFVVAVKHHLRGEEGVDYPDYIGLLPSDFSRFDNRGFNKSGRHGNRDYSGLNPTSAINIPNHGDASGHAQGSSTSAGDMDATLVPGSVPRSPHKITFFGNKGAAPDTERDPLLRGESTTVVFRPYDTRKALPMPLIIAHEMTRLIHKFRRSGVLDTIGPAGKFPTKHLSTKLTIQNMIDQVTAMERVANTPIPLSYSIHLKQCVTLYLFSLPFTLIGDLGWRMIPIVTLVAYTLMGIEGIANEIEMPFGRDPSDLPLDRYCTELRDEIEYVMENLAEGDDDLDSDDEN</sequence>
<evidence type="ECO:0000256" key="4">
    <source>
        <dbReference type="ARBA" id="ARBA00022989"/>
    </source>
</evidence>
<dbReference type="PANTHER" id="PTHR33281:SF21">
    <property type="entry name" value="MEMBRANE PROTEIN"/>
    <property type="match status" value="1"/>
</dbReference>
<comment type="caution">
    <text evidence="9">The sequence shown here is derived from an EMBL/GenBank/DDBJ whole genome shotgun (WGS) entry which is preliminary data.</text>
</comment>
<comment type="subcellular location">
    <subcellularLocation>
        <location evidence="1">Membrane</location>
        <topology evidence="1">Multi-pass membrane protein</topology>
    </subcellularLocation>
</comment>
<proteinExistence type="predicted"/>
<feature type="region of interest" description="Disordered" evidence="7">
    <location>
        <begin position="216"/>
        <end position="256"/>
    </location>
</feature>
<keyword evidence="5" id="KW-0406">Ion transport</keyword>
<evidence type="ECO:0000313" key="10">
    <source>
        <dbReference type="Proteomes" id="UP000663841"/>
    </source>
</evidence>
<protein>
    <submittedName>
        <fullName evidence="9">Uncharacterized protein</fullName>
    </submittedName>
</protein>
<dbReference type="PANTHER" id="PTHR33281">
    <property type="entry name" value="UPF0187 PROTEIN YNEE"/>
    <property type="match status" value="1"/>
</dbReference>
<keyword evidence="4 8" id="KW-1133">Transmembrane helix</keyword>
<dbReference type="Proteomes" id="UP000663841">
    <property type="component" value="Unassembled WGS sequence"/>
</dbReference>
<evidence type="ECO:0000256" key="6">
    <source>
        <dbReference type="ARBA" id="ARBA00023136"/>
    </source>
</evidence>
<evidence type="ECO:0000256" key="5">
    <source>
        <dbReference type="ARBA" id="ARBA00023065"/>
    </source>
</evidence>
<evidence type="ECO:0000256" key="3">
    <source>
        <dbReference type="ARBA" id="ARBA00022692"/>
    </source>
</evidence>